<reference evidence="5" key="2">
    <citation type="submission" date="2021-10" db="EMBL/GenBank/DDBJ databases">
        <title>Phylogenomics reveals ancestral predisposition of the termite-cultivated fungus Termitomyces towards a domesticated lifestyle.</title>
        <authorList>
            <person name="Auxier B."/>
            <person name="Grum-Grzhimaylo A."/>
            <person name="Cardenas M.E."/>
            <person name="Lodge J.D."/>
            <person name="Laessoe T."/>
            <person name="Pedersen O."/>
            <person name="Smith M.E."/>
            <person name="Kuyper T.W."/>
            <person name="Franco-Molano E.A."/>
            <person name="Baroni T.J."/>
            <person name="Aanen D.K."/>
        </authorList>
    </citation>
    <scope>NUCLEOTIDE SEQUENCE</scope>
    <source>
        <strain evidence="5">AP01</strain>
        <tissue evidence="5">Mycelium</tissue>
    </source>
</reference>
<dbReference type="Pfam" id="PF05199">
    <property type="entry name" value="GMC_oxred_C"/>
    <property type="match status" value="1"/>
</dbReference>
<accession>A0A9P7KH05</accession>
<dbReference type="SUPFAM" id="SSF54373">
    <property type="entry name" value="FAD-linked reductases, C-terminal domain"/>
    <property type="match status" value="1"/>
</dbReference>
<keyword evidence="6" id="KW-1185">Reference proteome</keyword>
<dbReference type="SUPFAM" id="SSF51905">
    <property type="entry name" value="FAD/NAD(P)-binding domain"/>
    <property type="match status" value="1"/>
</dbReference>
<dbReference type="InterPro" id="IPR012132">
    <property type="entry name" value="GMC_OxRdtase"/>
</dbReference>
<dbReference type="OrthoDB" id="269227at2759"/>
<feature type="region of interest" description="Disordered" evidence="3">
    <location>
        <begin position="161"/>
        <end position="180"/>
    </location>
</feature>
<feature type="domain" description="Glucose-methanol-choline oxidoreductase C-terminal" evidence="4">
    <location>
        <begin position="106"/>
        <end position="265"/>
    </location>
</feature>
<dbReference type="EMBL" id="JABCKV010000010">
    <property type="protein sequence ID" value="KAG5647341.1"/>
    <property type="molecule type" value="Genomic_DNA"/>
</dbReference>
<evidence type="ECO:0000259" key="4">
    <source>
        <dbReference type="Pfam" id="PF05199"/>
    </source>
</evidence>
<dbReference type="GO" id="GO:0016614">
    <property type="term" value="F:oxidoreductase activity, acting on CH-OH group of donors"/>
    <property type="evidence" value="ECO:0007669"/>
    <property type="project" value="InterPro"/>
</dbReference>
<dbReference type="Gene3D" id="3.50.50.60">
    <property type="entry name" value="FAD/NAD(P)-binding domain"/>
    <property type="match status" value="1"/>
</dbReference>
<evidence type="ECO:0000256" key="3">
    <source>
        <dbReference type="SAM" id="MobiDB-lite"/>
    </source>
</evidence>
<dbReference type="PANTHER" id="PTHR11552:SF78">
    <property type="entry name" value="GLUCOSE-METHANOL-CHOLINE OXIDOREDUCTASE N-TERMINAL DOMAIN-CONTAINING PROTEIN"/>
    <property type="match status" value="1"/>
</dbReference>
<evidence type="ECO:0000313" key="6">
    <source>
        <dbReference type="Proteomes" id="UP000775547"/>
    </source>
</evidence>
<comment type="cofactor">
    <cofactor evidence="1">
        <name>FAD</name>
        <dbReference type="ChEBI" id="CHEBI:57692"/>
    </cofactor>
</comment>
<evidence type="ECO:0000256" key="1">
    <source>
        <dbReference type="ARBA" id="ARBA00001974"/>
    </source>
</evidence>
<gene>
    <name evidence="5" type="ORF">DXG03_000409</name>
</gene>
<dbReference type="AlphaFoldDB" id="A0A9P7KH05"/>
<dbReference type="PANTHER" id="PTHR11552">
    <property type="entry name" value="GLUCOSE-METHANOL-CHOLINE GMC OXIDOREDUCTASE"/>
    <property type="match status" value="1"/>
</dbReference>
<organism evidence="5 6">
    <name type="scientific">Asterophora parasitica</name>
    <dbReference type="NCBI Taxonomy" id="117018"/>
    <lineage>
        <taxon>Eukaryota</taxon>
        <taxon>Fungi</taxon>
        <taxon>Dikarya</taxon>
        <taxon>Basidiomycota</taxon>
        <taxon>Agaricomycotina</taxon>
        <taxon>Agaricomycetes</taxon>
        <taxon>Agaricomycetidae</taxon>
        <taxon>Agaricales</taxon>
        <taxon>Tricholomatineae</taxon>
        <taxon>Lyophyllaceae</taxon>
        <taxon>Asterophora</taxon>
    </lineage>
</organism>
<proteinExistence type="inferred from homology"/>
<evidence type="ECO:0000256" key="2">
    <source>
        <dbReference type="ARBA" id="ARBA00010790"/>
    </source>
</evidence>
<dbReference type="InterPro" id="IPR036188">
    <property type="entry name" value="FAD/NAD-bd_sf"/>
</dbReference>
<protein>
    <recommendedName>
        <fullName evidence="4">Glucose-methanol-choline oxidoreductase C-terminal domain-containing protein</fullName>
    </recommendedName>
</protein>
<comment type="similarity">
    <text evidence="2">Belongs to the GMC oxidoreductase family.</text>
</comment>
<comment type="caution">
    <text evidence="5">The sequence shown here is derived from an EMBL/GenBank/DDBJ whole genome shotgun (WGS) entry which is preliminary data.</text>
</comment>
<dbReference type="Proteomes" id="UP000775547">
    <property type="component" value="Unassembled WGS sequence"/>
</dbReference>
<dbReference type="InterPro" id="IPR007867">
    <property type="entry name" value="GMC_OxRtase_C"/>
</dbReference>
<reference evidence="5" key="1">
    <citation type="submission" date="2020-07" db="EMBL/GenBank/DDBJ databases">
        <authorList>
            <person name="Nieuwenhuis M."/>
            <person name="Van De Peppel L.J.J."/>
        </authorList>
    </citation>
    <scope>NUCLEOTIDE SEQUENCE</scope>
    <source>
        <strain evidence="5">AP01</strain>
        <tissue evidence="5">Mycelium</tissue>
    </source>
</reference>
<sequence>MFVPYFASEDTDSLDAIFRGNDLEVEHGKGRGLMSHNGIDAAIKIRPTADDLKEIGPEFEERWKTYFANSPDKPALLLGTLAAYAGVNPAAPRRKYFSMVYFTAYPVSTGRVHITSGTDAHGRMEFEPGYLDELADLGVLRWAYKKTREIARRMNLYEGDFSPGHPEYPQGSKAATSESAKPADILSHDIEYSTEDNKAIDEYHRKTVETSWHSCGTCAMKPREQGGVVDARLNVYGVKNLKVADCSIMPSNVGANTYNTALAIGEKAAVIIAEDLGIKGVSEA</sequence>
<dbReference type="Gene3D" id="3.30.560.10">
    <property type="entry name" value="Glucose Oxidase, domain 3"/>
    <property type="match status" value="1"/>
</dbReference>
<name>A0A9P7KH05_9AGAR</name>
<evidence type="ECO:0000313" key="5">
    <source>
        <dbReference type="EMBL" id="KAG5647341.1"/>
    </source>
</evidence>
<dbReference type="GO" id="GO:0050660">
    <property type="term" value="F:flavin adenine dinucleotide binding"/>
    <property type="evidence" value="ECO:0007669"/>
    <property type="project" value="InterPro"/>
</dbReference>